<sequence length="218" mass="23444">MDACGSSTHYACLGPPQPAEQFGSVCESSTPVLAERNKQRASDTPTAHSCPADDRATRRKCIRGVQPGFGLASPERSRAAAPITLLRASSRPCTPCPPFPGRPQRPRSCPKTAAVIQARPCPRAVSACRSERRAPAPARPRTRAASGRSTVYAKEVPPVTSHFGLPPGLQILPYRQPFPAHRLTTNSDPLSLISDGHCARLTTNFCSAGDWNCIRQRP</sequence>
<protein>
    <submittedName>
        <fullName evidence="2">Uncharacterized protein</fullName>
    </submittedName>
</protein>
<name>A0A165JQD3_9BASI</name>
<evidence type="ECO:0000313" key="3">
    <source>
        <dbReference type="Proteomes" id="UP000076842"/>
    </source>
</evidence>
<gene>
    <name evidence="2" type="ORF">CALCODRAFT_278304</name>
</gene>
<accession>A0A165JQD3</accession>
<dbReference type="EMBL" id="KV423918">
    <property type="protein sequence ID" value="KZT62139.1"/>
    <property type="molecule type" value="Genomic_DNA"/>
</dbReference>
<dbReference type="Proteomes" id="UP000076842">
    <property type="component" value="Unassembled WGS sequence"/>
</dbReference>
<proteinExistence type="predicted"/>
<evidence type="ECO:0000313" key="2">
    <source>
        <dbReference type="EMBL" id="KZT62139.1"/>
    </source>
</evidence>
<organism evidence="2 3">
    <name type="scientific">Calocera cornea HHB12733</name>
    <dbReference type="NCBI Taxonomy" id="1353952"/>
    <lineage>
        <taxon>Eukaryota</taxon>
        <taxon>Fungi</taxon>
        <taxon>Dikarya</taxon>
        <taxon>Basidiomycota</taxon>
        <taxon>Agaricomycotina</taxon>
        <taxon>Dacrymycetes</taxon>
        <taxon>Dacrymycetales</taxon>
        <taxon>Dacrymycetaceae</taxon>
        <taxon>Calocera</taxon>
    </lineage>
</organism>
<dbReference type="AlphaFoldDB" id="A0A165JQD3"/>
<evidence type="ECO:0000256" key="1">
    <source>
        <dbReference type="SAM" id="MobiDB-lite"/>
    </source>
</evidence>
<dbReference type="InParanoid" id="A0A165JQD3"/>
<reference evidence="2 3" key="1">
    <citation type="journal article" date="2016" name="Mol. Biol. Evol.">
        <title>Comparative Genomics of Early-Diverging Mushroom-Forming Fungi Provides Insights into the Origins of Lignocellulose Decay Capabilities.</title>
        <authorList>
            <person name="Nagy L.G."/>
            <person name="Riley R."/>
            <person name="Tritt A."/>
            <person name="Adam C."/>
            <person name="Daum C."/>
            <person name="Floudas D."/>
            <person name="Sun H."/>
            <person name="Yadav J.S."/>
            <person name="Pangilinan J."/>
            <person name="Larsson K.H."/>
            <person name="Matsuura K."/>
            <person name="Barry K."/>
            <person name="Labutti K."/>
            <person name="Kuo R."/>
            <person name="Ohm R.A."/>
            <person name="Bhattacharya S.S."/>
            <person name="Shirouzu T."/>
            <person name="Yoshinaga Y."/>
            <person name="Martin F.M."/>
            <person name="Grigoriev I.V."/>
            <person name="Hibbett D.S."/>
        </authorList>
    </citation>
    <scope>NUCLEOTIDE SEQUENCE [LARGE SCALE GENOMIC DNA]</scope>
    <source>
        <strain evidence="2 3">HHB12733</strain>
    </source>
</reference>
<keyword evidence="3" id="KW-1185">Reference proteome</keyword>
<feature type="region of interest" description="Disordered" evidence="1">
    <location>
        <begin position="21"/>
        <end position="55"/>
    </location>
</feature>